<evidence type="ECO:0000313" key="2">
    <source>
        <dbReference type="Proteomes" id="UP001236806"/>
    </source>
</evidence>
<dbReference type="EMBL" id="JAUSXB010000001">
    <property type="protein sequence ID" value="MDQ0676086.1"/>
    <property type="molecule type" value="Genomic_DNA"/>
</dbReference>
<dbReference type="RefSeq" id="WP_306638439.1">
    <property type="nucleotide sequence ID" value="NZ_JAUSXB010000001.1"/>
</dbReference>
<reference evidence="1 2" key="1">
    <citation type="submission" date="2023-07" db="EMBL/GenBank/DDBJ databases">
        <title>Comparative genomics of wheat-associated soil bacteria to identify genetic determinants of phenazine resistance.</title>
        <authorList>
            <person name="Mouncey N."/>
        </authorList>
    </citation>
    <scope>NUCLEOTIDE SEQUENCE [LARGE SCALE GENOMIC DNA]</scope>
    <source>
        <strain evidence="1 2">W1I3</strain>
    </source>
</reference>
<accession>A0ABU0PS71</accession>
<comment type="caution">
    <text evidence="1">The sequence shown here is derived from an EMBL/GenBank/DDBJ whole genome shotgun (WGS) entry which is preliminary data.</text>
</comment>
<dbReference type="Proteomes" id="UP001236806">
    <property type="component" value="Unassembled WGS sequence"/>
</dbReference>
<organism evidence="1 2">
    <name type="scientific">Pseudarthrobacter siccitolerans</name>
    <dbReference type="NCBI Taxonomy" id="861266"/>
    <lineage>
        <taxon>Bacteria</taxon>
        <taxon>Bacillati</taxon>
        <taxon>Actinomycetota</taxon>
        <taxon>Actinomycetes</taxon>
        <taxon>Micrococcales</taxon>
        <taxon>Micrococcaceae</taxon>
        <taxon>Pseudarthrobacter</taxon>
    </lineage>
</organism>
<keyword evidence="2" id="KW-1185">Reference proteome</keyword>
<sequence length="339" mass="38292">MKDVALYYPKMTFPPTGWLSRTLLYWDEVATIVPEAVQAAVRDDPYMAELIDLGLLRMVDPAPTLLDDQVQSQVQKAFSALQSAPIEEDRAGYQGMRSMRAEKLLYSVRRQLEEQGQAWSHDNESGWLRVPSSLARWYMPLMAGLMASSLSADGSISYKPITDDRRFIQASNTESVSTERKHFIYRSIHEVLPGPSISIPPREIVEFKNQYSSELRRLRGWIDDQFLSSVNIPWTENDLWERRMRERVAEQVEFLREGMNRRRWPKVLVGTVGALFGNGMGIANSSVSSDSMLELGLGLGSATIAAATSMPAVVESARRPRYDPRAPLAYAALTTTLRR</sequence>
<name>A0ABU0PS71_9MICC</name>
<protein>
    <submittedName>
        <fullName evidence="1">Uncharacterized protein</fullName>
    </submittedName>
</protein>
<proteinExistence type="predicted"/>
<gene>
    <name evidence="1" type="ORF">QFZ36_003647</name>
</gene>
<evidence type="ECO:0000313" key="1">
    <source>
        <dbReference type="EMBL" id="MDQ0676086.1"/>
    </source>
</evidence>